<dbReference type="InterPro" id="IPR024775">
    <property type="entry name" value="DinB-like"/>
</dbReference>
<dbReference type="Proteomes" id="UP001476807">
    <property type="component" value="Unassembled WGS sequence"/>
</dbReference>
<gene>
    <name evidence="2" type="ORF">ABS362_18740</name>
</gene>
<sequence length="175" mass="20470">MTLTIKRPLQNEYPAYYLPYVNQVPENAEIMQTLEEQNSEIRSLFAAIDDDRAEEAYADGKWTMKELLQHMIDSERVFAYRALCIARGEQTPLPGFDENMYAENSRANDRLLRDILEEYDLVRRSNMCMFRGFDSTMLENVGTANGKQITLRGLIYVIAGHERHHINILKERYLK</sequence>
<dbReference type="RefSeq" id="WP_350414484.1">
    <property type="nucleotide sequence ID" value="NZ_JBEOKT010000027.1"/>
</dbReference>
<keyword evidence="3" id="KW-1185">Reference proteome</keyword>
<proteinExistence type="predicted"/>
<evidence type="ECO:0000313" key="3">
    <source>
        <dbReference type="Proteomes" id="UP001476807"/>
    </source>
</evidence>
<reference evidence="2 3" key="1">
    <citation type="submission" date="2024-06" db="EMBL/GenBank/DDBJ databases">
        <title>Pontibacter populi HYL7-15.</title>
        <authorList>
            <person name="Kim M.K."/>
        </authorList>
    </citation>
    <scope>NUCLEOTIDE SEQUENCE [LARGE SCALE GENOMIC DNA]</scope>
    <source>
        <strain evidence="2 3">HYL7-15</strain>
    </source>
</reference>
<evidence type="ECO:0000313" key="2">
    <source>
        <dbReference type="EMBL" id="MER2999597.1"/>
    </source>
</evidence>
<dbReference type="EMBL" id="JBEOKT010000027">
    <property type="protein sequence ID" value="MER2999597.1"/>
    <property type="molecule type" value="Genomic_DNA"/>
</dbReference>
<dbReference type="InterPro" id="IPR034660">
    <property type="entry name" value="DinB/YfiT-like"/>
</dbReference>
<evidence type="ECO:0000259" key="1">
    <source>
        <dbReference type="Pfam" id="PF12867"/>
    </source>
</evidence>
<organism evidence="2 3">
    <name type="scientific">Pontibacter populi</name>
    <dbReference type="NCBI Taxonomy" id="890055"/>
    <lineage>
        <taxon>Bacteria</taxon>
        <taxon>Pseudomonadati</taxon>
        <taxon>Bacteroidota</taxon>
        <taxon>Cytophagia</taxon>
        <taxon>Cytophagales</taxon>
        <taxon>Hymenobacteraceae</taxon>
        <taxon>Pontibacter</taxon>
    </lineage>
</organism>
<accession>A0ABV1RZY2</accession>
<dbReference type="SUPFAM" id="SSF109854">
    <property type="entry name" value="DinB/YfiT-like putative metalloenzymes"/>
    <property type="match status" value="1"/>
</dbReference>
<dbReference type="Gene3D" id="1.20.120.450">
    <property type="entry name" value="dinb family like domain"/>
    <property type="match status" value="1"/>
</dbReference>
<name>A0ABV1RZY2_9BACT</name>
<protein>
    <submittedName>
        <fullName evidence="2">DinB family protein</fullName>
    </submittedName>
</protein>
<feature type="domain" description="DinB-like" evidence="1">
    <location>
        <begin position="34"/>
        <end position="168"/>
    </location>
</feature>
<dbReference type="Pfam" id="PF12867">
    <property type="entry name" value="DinB_2"/>
    <property type="match status" value="1"/>
</dbReference>
<comment type="caution">
    <text evidence="2">The sequence shown here is derived from an EMBL/GenBank/DDBJ whole genome shotgun (WGS) entry which is preliminary data.</text>
</comment>